<dbReference type="Pfam" id="PF01059">
    <property type="entry name" value="Oxidored_q5_N"/>
    <property type="match status" value="1"/>
</dbReference>
<dbReference type="InterPro" id="IPR003918">
    <property type="entry name" value="NADH_UbQ_OxRdtase"/>
</dbReference>
<dbReference type="EC" id="7.1.1.2" evidence="3 16"/>
<dbReference type="GO" id="GO:0008137">
    <property type="term" value="F:NADH dehydrogenase (ubiquinone) activity"/>
    <property type="evidence" value="ECO:0007669"/>
    <property type="project" value="UniProtKB-UniRule"/>
</dbReference>
<name>A0A343W6J0_9ANNE</name>
<feature type="transmembrane region" description="Helical" evidence="16">
    <location>
        <begin position="88"/>
        <end position="106"/>
    </location>
</feature>
<keyword evidence="14 16" id="KW-0472">Membrane</keyword>
<proteinExistence type="inferred from homology"/>
<evidence type="ECO:0000256" key="13">
    <source>
        <dbReference type="ARBA" id="ARBA00023128"/>
    </source>
</evidence>
<evidence type="ECO:0000259" key="18">
    <source>
        <dbReference type="Pfam" id="PF01059"/>
    </source>
</evidence>
<dbReference type="GO" id="GO:0042773">
    <property type="term" value="P:ATP synthesis coupled electron transport"/>
    <property type="evidence" value="ECO:0007669"/>
    <property type="project" value="InterPro"/>
</dbReference>
<keyword evidence="9 16" id="KW-0249">Electron transport</keyword>
<dbReference type="AlphaFoldDB" id="A0A343W6J0"/>
<comment type="function">
    <text evidence="16">Core subunit of the mitochondrial membrane respiratory chain NADH dehydrogenase (Complex I) which catalyzes electron transfer from NADH through the respiratory chain, using ubiquinone as an electron acceptor. Essential for the catalytic activity and assembly of complex I.</text>
</comment>
<dbReference type="PANTHER" id="PTHR43507:SF20">
    <property type="entry name" value="NADH-UBIQUINONE OXIDOREDUCTASE CHAIN 4"/>
    <property type="match status" value="1"/>
</dbReference>
<evidence type="ECO:0000256" key="11">
    <source>
        <dbReference type="ARBA" id="ARBA00023027"/>
    </source>
</evidence>
<dbReference type="EMBL" id="KY753836">
    <property type="protein sequence ID" value="AVW86212.1"/>
    <property type="molecule type" value="Genomic_DNA"/>
</dbReference>
<feature type="transmembrane region" description="Helical" evidence="16">
    <location>
        <begin position="12"/>
        <end position="38"/>
    </location>
</feature>
<dbReference type="Pfam" id="PF00361">
    <property type="entry name" value="Proton_antipo_M"/>
    <property type="match status" value="1"/>
</dbReference>
<keyword evidence="8" id="KW-1278">Translocase</keyword>
<feature type="transmembrane region" description="Helical" evidence="16">
    <location>
        <begin position="58"/>
        <end position="76"/>
    </location>
</feature>
<feature type="transmembrane region" description="Helical" evidence="16">
    <location>
        <begin position="277"/>
        <end position="296"/>
    </location>
</feature>
<evidence type="ECO:0000256" key="4">
    <source>
        <dbReference type="ARBA" id="ARBA00021006"/>
    </source>
</evidence>
<dbReference type="GO" id="GO:0048039">
    <property type="term" value="F:ubiquinone binding"/>
    <property type="evidence" value="ECO:0007669"/>
    <property type="project" value="TreeGrafter"/>
</dbReference>
<evidence type="ECO:0000256" key="12">
    <source>
        <dbReference type="ARBA" id="ARBA00023075"/>
    </source>
</evidence>
<evidence type="ECO:0000256" key="7">
    <source>
        <dbReference type="ARBA" id="ARBA00022692"/>
    </source>
</evidence>
<evidence type="ECO:0000259" key="17">
    <source>
        <dbReference type="Pfam" id="PF00361"/>
    </source>
</evidence>
<organism evidence="19">
    <name type="scientific">Pisione sp. YZ-2018</name>
    <dbReference type="NCBI Taxonomy" id="2153337"/>
    <lineage>
        <taxon>Eukaryota</taxon>
        <taxon>Metazoa</taxon>
        <taxon>Spiralia</taxon>
        <taxon>Lophotrochozoa</taxon>
        <taxon>Annelida</taxon>
        <taxon>Polychaeta</taxon>
        <taxon>Errantia</taxon>
        <taxon>Phyllodocida</taxon>
        <taxon>Pisionidae</taxon>
        <taxon>Pisione</taxon>
    </lineage>
</organism>
<feature type="domain" description="NADH:quinone oxidoreductase/Mrp antiporter transmembrane" evidence="17">
    <location>
        <begin position="107"/>
        <end position="393"/>
    </location>
</feature>
<dbReference type="GO" id="GO:0003954">
    <property type="term" value="F:NADH dehydrogenase activity"/>
    <property type="evidence" value="ECO:0007669"/>
    <property type="project" value="TreeGrafter"/>
</dbReference>
<evidence type="ECO:0000256" key="16">
    <source>
        <dbReference type="RuleBase" id="RU003297"/>
    </source>
</evidence>
<evidence type="ECO:0000256" key="5">
    <source>
        <dbReference type="ARBA" id="ARBA00022448"/>
    </source>
</evidence>
<feature type="domain" description="NADH:ubiquinone oxidoreductase chain 4 N-terminal" evidence="18">
    <location>
        <begin position="1"/>
        <end position="102"/>
    </location>
</feature>
<geneLocation type="mitochondrion" evidence="19"/>
<evidence type="ECO:0000256" key="1">
    <source>
        <dbReference type="ARBA" id="ARBA00004225"/>
    </source>
</evidence>
<evidence type="ECO:0000256" key="3">
    <source>
        <dbReference type="ARBA" id="ARBA00012944"/>
    </source>
</evidence>
<dbReference type="InterPro" id="IPR000260">
    <property type="entry name" value="NADH4_N"/>
</dbReference>
<keyword evidence="5 16" id="KW-0813">Transport</keyword>
<feature type="transmembrane region" description="Helical" evidence="16">
    <location>
        <begin position="216"/>
        <end position="237"/>
    </location>
</feature>
<dbReference type="PRINTS" id="PR01437">
    <property type="entry name" value="NUOXDRDTASE4"/>
</dbReference>
<protein>
    <recommendedName>
        <fullName evidence="4 16">NADH-ubiquinone oxidoreductase chain 4</fullName>
        <ecNumber evidence="3 16">7.1.1.2</ecNumber>
    </recommendedName>
</protein>
<evidence type="ECO:0000256" key="15">
    <source>
        <dbReference type="ARBA" id="ARBA00049551"/>
    </source>
</evidence>
<dbReference type="InterPro" id="IPR001750">
    <property type="entry name" value="ND/Mrp_TM"/>
</dbReference>
<keyword evidence="12 16" id="KW-0830">Ubiquinone</keyword>
<evidence type="ECO:0000256" key="14">
    <source>
        <dbReference type="ARBA" id="ARBA00023136"/>
    </source>
</evidence>
<evidence type="ECO:0000256" key="8">
    <source>
        <dbReference type="ARBA" id="ARBA00022967"/>
    </source>
</evidence>
<evidence type="ECO:0000256" key="6">
    <source>
        <dbReference type="ARBA" id="ARBA00022660"/>
    </source>
</evidence>
<dbReference type="GO" id="GO:0015990">
    <property type="term" value="P:electron transport coupled proton transport"/>
    <property type="evidence" value="ECO:0007669"/>
    <property type="project" value="TreeGrafter"/>
</dbReference>
<feature type="transmembrane region" description="Helical" evidence="16">
    <location>
        <begin position="142"/>
        <end position="162"/>
    </location>
</feature>
<keyword evidence="6 16" id="KW-0679">Respiratory chain</keyword>
<evidence type="ECO:0000256" key="10">
    <source>
        <dbReference type="ARBA" id="ARBA00022989"/>
    </source>
</evidence>
<evidence type="ECO:0000256" key="2">
    <source>
        <dbReference type="ARBA" id="ARBA00009025"/>
    </source>
</evidence>
<sequence length="451" mass="50740">MLKILLPISALLFFSEFYWSSSIITLFFLSFLSLLFLYSPFTSFTFSSEYFFLDQLSVSLISLTFWISALMIICSHKIYINSLSNNMFCLYISILALILILCFSMSNFMAFYVLFEASLIPTFLLIMGWGYQPERLQASFYLLLYTITASLPLLLSLSWIFYNNGSLSLNIHPQFMNPALPFHSSYIWWSITILAFMVKMPLYSMHLWLPKAHVEAPVAGSMILAGILLKLGGYGLIRLTQIYPSLSFSISPMFSSLAIFGGVLTSFICLRQTDLKSLIAYSSIGHMALVVLGVSFSSLWGWQGAIVMMIAHGLCSSCMFALANMTYEFTSTRSLFLTKGILALAPAFSMWWFLLSITNMAAPPSINLFGEISIILASLWFSHFLILPLGVCSFLACAYSFFLYTSSNHGPSPSFSNPYAPLNSSFHTAVLLHFFPIWGLILKPEIISQFF</sequence>
<keyword evidence="7 16" id="KW-0812">Transmembrane</keyword>
<evidence type="ECO:0000256" key="9">
    <source>
        <dbReference type="ARBA" id="ARBA00022982"/>
    </source>
</evidence>
<dbReference type="GO" id="GO:0031966">
    <property type="term" value="C:mitochondrial membrane"/>
    <property type="evidence" value="ECO:0007669"/>
    <property type="project" value="UniProtKB-SubCell"/>
</dbReference>
<reference evidence="19" key="1">
    <citation type="journal article" date="2018" name="Mol. Phylogenet. Evol.">
        <title>Phylogeny, evolution and mitochondrial gene order rearrangement in scale worms (Aphroditiformia, Annelida).</title>
        <authorList>
            <person name="Zhang Y."/>
            <person name="Sun J."/>
            <person name="Rouse G.W."/>
            <person name="Wiklund H."/>
            <person name="Pleijel F."/>
            <person name="Watanabe H.K."/>
            <person name="Chen C."/>
            <person name="Qian P.-Y."/>
            <person name="Qiu J.-W."/>
        </authorList>
    </citation>
    <scope>NUCLEOTIDE SEQUENCE</scope>
</reference>
<evidence type="ECO:0000313" key="19">
    <source>
        <dbReference type="EMBL" id="AVW86212.1"/>
    </source>
</evidence>
<accession>A0A343W6J0</accession>
<keyword evidence="11 16" id="KW-0520">NAD</keyword>
<feature type="transmembrane region" description="Helical" evidence="16">
    <location>
        <begin position="249"/>
        <end position="270"/>
    </location>
</feature>
<feature type="transmembrane region" description="Helical" evidence="16">
    <location>
        <begin position="302"/>
        <end position="323"/>
    </location>
</feature>
<gene>
    <name evidence="19" type="primary">ND4</name>
</gene>
<keyword evidence="10 16" id="KW-1133">Transmembrane helix</keyword>
<dbReference type="PANTHER" id="PTHR43507">
    <property type="entry name" value="NADH-UBIQUINONE OXIDOREDUCTASE CHAIN 4"/>
    <property type="match status" value="1"/>
</dbReference>
<keyword evidence="13 16" id="KW-0496">Mitochondrion</keyword>
<comment type="catalytic activity">
    <reaction evidence="15 16">
        <text>a ubiquinone + NADH + 5 H(+)(in) = a ubiquinol + NAD(+) + 4 H(+)(out)</text>
        <dbReference type="Rhea" id="RHEA:29091"/>
        <dbReference type="Rhea" id="RHEA-COMP:9565"/>
        <dbReference type="Rhea" id="RHEA-COMP:9566"/>
        <dbReference type="ChEBI" id="CHEBI:15378"/>
        <dbReference type="ChEBI" id="CHEBI:16389"/>
        <dbReference type="ChEBI" id="CHEBI:17976"/>
        <dbReference type="ChEBI" id="CHEBI:57540"/>
        <dbReference type="ChEBI" id="CHEBI:57945"/>
        <dbReference type="EC" id="7.1.1.2"/>
    </reaction>
</comment>
<feature type="transmembrane region" description="Helical" evidence="16">
    <location>
        <begin position="186"/>
        <end position="204"/>
    </location>
</feature>
<comment type="similarity">
    <text evidence="2 16">Belongs to the complex I subunit 4 family.</text>
</comment>
<feature type="transmembrane region" description="Helical" evidence="16">
    <location>
        <begin position="335"/>
        <end position="354"/>
    </location>
</feature>
<comment type="subcellular location">
    <subcellularLocation>
        <location evidence="1 16">Mitochondrion membrane</location>
        <topology evidence="1 16">Multi-pass membrane protein</topology>
    </subcellularLocation>
</comment>
<feature type="transmembrane region" description="Helical" evidence="16">
    <location>
        <begin position="112"/>
        <end position="130"/>
    </location>
</feature>